<dbReference type="PIRSF" id="PIRSF000194">
    <property type="entry name" value="DHFR"/>
    <property type="match status" value="1"/>
</dbReference>
<proteinExistence type="inferred from homology"/>
<keyword evidence="4 7" id="KW-0554">One-carbon metabolism</keyword>
<evidence type="ECO:0000313" key="11">
    <source>
        <dbReference type="Proteomes" id="UP001225646"/>
    </source>
</evidence>
<sequence length="162" mass="19204">MISFIFAMDRNRLIGQNNQLPWHLPADLKYFKNMTMGHKIVMGRKTFESIGRPLPGRENIVLSTNRHFHPEGCQVFYSMDEFLTFANKHQEEEIFVIGGANIFEKLLPYADRLYITEIDEQFTGDTYFPPFNLEEWKKISSIEGTVDKKNIYPHRFVIYERF</sequence>
<dbReference type="GO" id="GO:0004146">
    <property type="term" value="F:dihydrofolate reductase activity"/>
    <property type="evidence" value="ECO:0007669"/>
    <property type="project" value="UniProtKB-EC"/>
</dbReference>
<gene>
    <name evidence="10" type="ORF">J2S06_001861</name>
</gene>
<dbReference type="SUPFAM" id="SSF53597">
    <property type="entry name" value="Dihydrofolate reductase-like"/>
    <property type="match status" value="1"/>
</dbReference>
<evidence type="ECO:0000256" key="5">
    <source>
        <dbReference type="ARBA" id="ARBA00022857"/>
    </source>
</evidence>
<name>A0ABT9VPG7_9BACI</name>
<dbReference type="InterPro" id="IPR001796">
    <property type="entry name" value="DHFR_dom"/>
</dbReference>
<keyword evidence="6 7" id="KW-0560">Oxidoreductase</keyword>
<dbReference type="InterPro" id="IPR017925">
    <property type="entry name" value="DHFR_CS"/>
</dbReference>
<protein>
    <recommendedName>
        <fullName evidence="3 7">Dihydrofolate reductase</fullName>
        <ecNumber evidence="3 7">1.5.1.3</ecNumber>
    </recommendedName>
</protein>
<dbReference type="PANTHER" id="PTHR48069:SF3">
    <property type="entry name" value="DIHYDROFOLATE REDUCTASE"/>
    <property type="match status" value="1"/>
</dbReference>
<reference evidence="10 11" key="1">
    <citation type="submission" date="2023-07" db="EMBL/GenBank/DDBJ databases">
        <title>Genomic Encyclopedia of Type Strains, Phase IV (KMG-IV): sequencing the most valuable type-strain genomes for metagenomic binning, comparative biology and taxonomic classification.</title>
        <authorList>
            <person name="Goeker M."/>
        </authorList>
    </citation>
    <scope>NUCLEOTIDE SEQUENCE [LARGE SCALE GENOMIC DNA]</scope>
    <source>
        <strain evidence="10 11">DSM 19092</strain>
    </source>
</reference>
<keyword evidence="11" id="KW-1185">Reference proteome</keyword>
<dbReference type="PROSITE" id="PS00075">
    <property type="entry name" value="DHFR_1"/>
    <property type="match status" value="1"/>
</dbReference>
<evidence type="ECO:0000313" key="10">
    <source>
        <dbReference type="EMBL" id="MDQ0162784.1"/>
    </source>
</evidence>
<dbReference type="Proteomes" id="UP001225646">
    <property type="component" value="Unassembled WGS sequence"/>
</dbReference>
<evidence type="ECO:0000256" key="2">
    <source>
        <dbReference type="ARBA" id="ARBA00009539"/>
    </source>
</evidence>
<comment type="catalytic activity">
    <reaction evidence="7">
        <text>(6S)-5,6,7,8-tetrahydrofolate + NADP(+) = 7,8-dihydrofolate + NADPH + H(+)</text>
        <dbReference type="Rhea" id="RHEA:15009"/>
        <dbReference type="ChEBI" id="CHEBI:15378"/>
        <dbReference type="ChEBI" id="CHEBI:57451"/>
        <dbReference type="ChEBI" id="CHEBI:57453"/>
        <dbReference type="ChEBI" id="CHEBI:57783"/>
        <dbReference type="ChEBI" id="CHEBI:58349"/>
        <dbReference type="EC" id="1.5.1.3"/>
    </reaction>
</comment>
<feature type="domain" description="DHFR" evidence="9">
    <location>
        <begin position="1"/>
        <end position="161"/>
    </location>
</feature>
<dbReference type="EC" id="1.5.1.3" evidence="3 7"/>
<evidence type="ECO:0000256" key="4">
    <source>
        <dbReference type="ARBA" id="ARBA00022563"/>
    </source>
</evidence>
<dbReference type="RefSeq" id="WP_044896299.1">
    <property type="nucleotide sequence ID" value="NZ_JAUSTR010000006.1"/>
</dbReference>
<dbReference type="CDD" id="cd00209">
    <property type="entry name" value="DHFR"/>
    <property type="match status" value="1"/>
</dbReference>
<dbReference type="InterPro" id="IPR012259">
    <property type="entry name" value="DHFR"/>
</dbReference>
<evidence type="ECO:0000259" key="9">
    <source>
        <dbReference type="PROSITE" id="PS51330"/>
    </source>
</evidence>
<evidence type="ECO:0000256" key="1">
    <source>
        <dbReference type="ARBA" id="ARBA00004903"/>
    </source>
</evidence>
<accession>A0ABT9VPG7</accession>
<dbReference type="Gene3D" id="3.40.430.10">
    <property type="entry name" value="Dihydrofolate Reductase, subunit A"/>
    <property type="match status" value="1"/>
</dbReference>
<evidence type="ECO:0000256" key="8">
    <source>
        <dbReference type="RuleBase" id="RU004474"/>
    </source>
</evidence>
<dbReference type="PROSITE" id="PS51330">
    <property type="entry name" value="DHFR_2"/>
    <property type="match status" value="1"/>
</dbReference>
<dbReference type="Pfam" id="PF00186">
    <property type="entry name" value="DHFR_1"/>
    <property type="match status" value="1"/>
</dbReference>
<dbReference type="InterPro" id="IPR024072">
    <property type="entry name" value="DHFR-like_dom_sf"/>
</dbReference>
<dbReference type="EMBL" id="JAUSTR010000006">
    <property type="protein sequence ID" value="MDQ0162784.1"/>
    <property type="molecule type" value="Genomic_DNA"/>
</dbReference>
<dbReference type="PRINTS" id="PR00070">
    <property type="entry name" value="DHFR"/>
</dbReference>
<comment type="similarity">
    <text evidence="2 7 8">Belongs to the dihydrofolate reductase family.</text>
</comment>
<comment type="function">
    <text evidence="7">Key enzyme in folate metabolism. Catalyzes an essential reaction for de novo glycine and purine synthesis, and for DNA precursor synthesis.</text>
</comment>
<dbReference type="PANTHER" id="PTHR48069">
    <property type="entry name" value="DIHYDROFOLATE REDUCTASE"/>
    <property type="match status" value="1"/>
</dbReference>
<keyword evidence="5 7" id="KW-0521">NADP</keyword>
<organism evidence="10 11">
    <name type="scientific">Aeribacillus alveayuensis</name>
    <dbReference type="NCBI Taxonomy" id="279215"/>
    <lineage>
        <taxon>Bacteria</taxon>
        <taxon>Bacillati</taxon>
        <taxon>Bacillota</taxon>
        <taxon>Bacilli</taxon>
        <taxon>Bacillales</taxon>
        <taxon>Bacillaceae</taxon>
        <taxon>Aeribacillus</taxon>
    </lineage>
</organism>
<evidence type="ECO:0000256" key="3">
    <source>
        <dbReference type="ARBA" id="ARBA00012856"/>
    </source>
</evidence>
<evidence type="ECO:0000256" key="7">
    <source>
        <dbReference type="PIRNR" id="PIRNR000194"/>
    </source>
</evidence>
<evidence type="ECO:0000256" key="6">
    <source>
        <dbReference type="ARBA" id="ARBA00023002"/>
    </source>
</evidence>
<comment type="pathway">
    <text evidence="1 7">Cofactor biosynthesis; tetrahydrofolate biosynthesis; 5,6,7,8-tetrahydrofolate from 7,8-dihydrofolate: step 1/1.</text>
</comment>
<comment type="caution">
    <text evidence="10">The sequence shown here is derived from an EMBL/GenBank/DDBJ whole genome shotgun (WGS) entry which is preliminary data.</text>
</comment>